<name>X1RRW5_9ZZZZ</name>
<accession>X1RRW5</accession>
<evidence type="ECO:0000313" key="1">
    <source>
        <dbReference type="EMBL" id="GAI65945.1"/>
    </source>
</evidence>
<gene>
    <name evidence="1" type="ORF">S12H4_05813</name>
</gene>
<reference evidence="1" key="1">
    <citation type="journal article" date="2014" name="Front. Microbiol.">
        <title>High frequency of phylogenetically diverse reductive dehalogenase-homologous genes in deep subseafloor sedimentary metagenomes.</title>
        <authorList>
            <person name="Kawai M."/>
            <person name="Futagami T."/>
            <person name="Toyoda A."/>
            <person name="Takaki Y."/>
            <person name="Nishi S."/>
            <person name="Hori S."/>
            <person name="Arai W."/>
            <person name="Tsubouchi T."/>
            <person name="Morono Y."/>
            <person name="Uchiyama I."/>
            <person name="Ito T."/>
            <person name="Fujiyama A."/>
            <person name="Inagaki F."/>
            <person name="Takami H."/>
        </authorList>
    </citation>
    <scope>NUCLEOTIDE SEQUENCE</scope>
    <source>
        <strain evidence="1">Expedition CK06-06</strain>
    </source>
</reference>
<sequence length="133" mass="15640">MNLKFQQVDWDGKDLMYVEFASNGKKMRWYPKWKDVDDILHCAWLTEQGYHDSRWRDYFDIMCSEVLIRGLLRRIVPGGPSAPHANLDVLASKFFCDLRKKSLHHGDHNGRHTSSYHNESVCRLGISPRHPQE</sequence>
<proteinExistence type="predicted"/>
<organism evidence="1">
    <name type="scientific">marine sediment metagenome</name>
    <dbReference type="NCBI Taxonomy" id="412755"/>
    <lineage>
        <taxon>unclassified sequences</taxon>
        <taxon>metagenomes</taxon>
        <taxon>ecological metagenomes</taxon>
    </lineage>
</organism>
<protein>
    <submittedName>
        <fullName evidence="1">Uncharacterized protein</fullName>
    </submittedName>
</protein>
<dbReference type="EMBL" id="BARW01001968">
    <property type="protein sequence ID" value="GAI65945.1"/>
    <property type="molecule type" value="Genomic_DNA"/>
</dbReference>
<comment type="caution">
    <text evidence="1">The sequence shown here is derived from an EMBL/GenBank/DDBJ whole genome shotgun (WGS) entry which is preliminary data.</text>
</comment>
<dbReference type="AlphaFoldDB" id="X1RRW5"/>